<dbReference type="EMBL" id="UINC01076187">
    <property type="protein sequence ID" value="SVC15112.1"/>
    <property type="molecule type" value="Genomic_DNA"/>
</dbReference>
<dbReference type="Pfam" id="PF01841">
    <property type="entry name" value="Transglut_core"/>
    <property type="match status" value="1"/>
</dbReference>
<dbReference type="PANTHER" id="PTHR38339">
    <property type="entry name" value="TRANSGLUTAMINASE DOMAIN PROTEIN"/>
    <property type="match status" value="1"/>
</dbReference>
<protein>
    <recommendedName>
        <fullName evidence="1">Transglutaminase-like domain-containing protein</fullName>
    </recommendedName>
</protein>
<dbReference type="PANTHER" id="PTHR38339:SF1">
    <property type="entry name" value="TRANSGLUTAMINASE-LIKE DOMAIN-CONTAINING PROTEIN"/>
    <property type="match status" value="1"/>
</dbReference>
<proteinExistence type="predicted"/>
<gene>
    <name evidence="2" type="ORF">METZ01_LOCUS267966</name>
</gene>
<accession>A0A382JUT6</accession>
<dbReference type="InterPro" id="IPR038765">
    <property type="entry name" value="Papain-like_cys_pep_sf"/>
</dbReference>
<feature type="domain" description="Transglutaminase-like" evidence="1">
    <location>
        <begin position="218"/>
        <end position="283"/>
    </location>
</feature>
<evidence type="ECO:0000259" key="1">
    <source>
        <dbReference type="SMART" id="SM00460"/>
    </source>
</evidence>
<dbReference type="SMART" id="SM00460">
    <property type="entry name" value="TGc"/>
    <property type="match status" value="1"/>
</dbReference>
<sequence>MKNSLLISVLLISACAIRSQHSNYTRSFQFKYEVALEPTYGEKLELWIPIPQSNEVQTISNLTFNTNGLSYSIKNENSHGNKYLYVIDKNGTTKPINISMIFDVSRKEHGRVSYNNVNPDLYLGSYSTVPVGNIFSSIIHDNHLSKYEVKGIYEHVLSNMHYSKPKSVEDHYYNEPWLKSGEIYGMKEVSRDDVVKFYQEAEREKSDYTFGKGNSLYACDIGVGNCTDYHSYFMSLGRTLGIPVRFLMGFSIPSEVEGIVSGYHCWADYYEKGKGWFPIDISEADKDSTKTDYYFGTVDYNRVNMMVGRDFVLEKYDNGPINYFIYPLLEINNKKSTAFNKTFSYKNL</sequence>
<evidence type="ECO:0000313" key="2">
    <source>
        <dbReference type="EMBL" id="SVC15112.1"/>
    </source>
</evidence>
<dbReference type="InterPro" id="IPR002931">
    <property type="entry name" value="Transglutaminase-like"/>
</dbReference>
<name>A0A382JUT6_9ZZZZ</name>
<dbReference type="Gene3D" id="3.10.620.30">
    <property type="match status" value="1"/>
</dbReference>
<dbReference type="SUPFAM" id="SSF54001">
    <property type="entry name" value="Cysteine proteinases"/>
    <property type="match status" value="1"/>
</dbReference>
<organism evidence="2">
    <name type="scientific">marine metagenome</name>
    <dbReference type="NCBI Taxonomy" id="408172"/>
    <lineage>
        <taxon>unclassified sequences</taxon>
        <taxon>metagenomes</taxon>
        <taxon>ecological metagenomes</taxon>
    </lineage>
</organism>
<reference evidence="2" key="1">
    <citation type="submission" date="2018-05" db="EMBL/GenBank/DDBJ databases">
        <authorList>
            <person name="Lanie J.A."/>
            <person name="Ng W.-L."/>
            <person name="Kazmierczak K.M."/>
            <person name="Andrzejewski T.M."/>
            <person name="Davidsen T.M."/>
            <person name="Wayne K.J."/>
            <person name="Tettelin H."/>
            <person name="Glass J.I."/>
            <person name="Rusch D."/>
            <person name="Podicherti R."/>
            <person name="Tsui H.-C.T."/>
            <person name="Winkler M.E."/>
        </authorList>
    </citation>
    <scope>NUCLEOTIDE SEQUENCE</scope>
</reference>
<dbReference type="AlphaFoldDB" id="A0A382JUT6"/>
<dbReference type="PROSITE" id="PS51257">
    <property type="entry name" value="PROKAR_LIPOPROTEIN"/>
    <property type="match status" value="1"/>
</dbReference>